<accession>A0A449I0E5</accession>
<dbReference type="InterPro" id="IPR012373">
    <property type="entry name" value="Ferrdict_sens_TM"/>
</dbReference>
<proteinExistence type="predicted"/>
<name>A0A449I0E5_9BACE</name>
<gene>
    <name evidence="3" type="ORF">NCTC7812_00412</name>
</gene>
<dbReference type="RefSeq" id="WP_131751471.1">
    <property type="nucleotide sequence ID" value="NZ_CAACYH010000004.1"/>
</dbReference>
<dbReference type="GO" id="GO:0016989">
    <property type="term" value="F:sigma factor antagonist activity"/>
    <property type="evidence" value="ECO:0007669"/>
    <property type="project" value="TreeGrafter"/>
</dbReference>
<dbReference type="PANTHER" id="PTHR30273">
    <property type="entry name" value="PERIPLASMIC SIGNAL SENSOR AND SIGMA FACTOR ACTIVATOR FECR-RELATED"/>
    <property type="match status" value="1"/>
</dbReference>
<dbReference type="InterPro" id="IPR032508">
    <property type="entry name" value="FecR_C"/>
</dbReference>
<dbReference type="OrthoDB" id="653086at2"/>
<reference evidence="3 4" key="1">
    <citation type="submission" date="2019-02" db="EMBL/GenBank/DDBJ databases">
        <authorList>
            <consortium name="Pathogen Informatics"/>
        </authorList>
    </citation>
    <scope>NUCLEOTIDE SEQUENCE [LARGE SCALE GENOMIC DNA]</scope>
    <source>
        <strain evidence="3 4">3012STDY7078512</strain>
    </source>
</reference>
<sequence length="311" mass="36715">MEREKLHRFFSGKTSVEEGMNIRLWMEASEENRCTFYKERRLFDALMLHDDRNAMKKISARRPPRIIHQWLKVSAIVILTLAFNYLYQEYKSSKEVVAMNTVSVPAGQRTNIILPDGTNVWLNARTTLRYPVTFNKKQRIVFLKGEAYFDVTKNKKTPFVVQTDKYDIEVLGTQFNVSAYPNRNIFETTLMKGRVRVISQESPEQTIILSPGHKAYVTNGELKIDKVNDFNPYRWKEGLICFKDELFQTIMEKFEQYYDIRIIINNPNALKYSYTGKFRQSDGIDYALRVLQRDIQFKYEKDNDEGIIYIN</sequence>
<dbReference type="InterPro" id="IPR006860">
    <property type="entry name" value="FecR"/>
</dbReference>
<feature type="domain" description="Protein FecR C-terminal" evidence="2">
    <location>
        <begin position="240"/>
        <end position="305"/>
    </location>
</feature>
<dbReference type="PANTHER" id="PTHR30273:SF2">
    <property type="entry name" value="PROTEIN FECR"/>
    <property type="match status" value="1"/>
</dbReference>
<organism evidence="3 4">
    <name type="scientific">Prevotella heparinolytica</name>
    <dbReference type="NCBI Taxonomy" id="28113"/>
    <lineage>
        <taxon>Bacteria</taxon>
        <taxon>Pseudomonadati</taxon>
        <taxon>Bacteroidota</taxon>
        <taxon>Bacteroidia</taxon>
        <taxon>Bacteroidales</taxon>
        <taxon>Bacteroidaceae</taxon>
        <taxon>Bacteroides</taxon>
    </lineage>
</organism>
<dbReference type="PIRSF" id="PIRSF018266">
    <property type="entry name" value="FecR"/>
    <property type="match status" value="1"/>
</dbReference>
<evidence type="ECO:0000313" key="4">
    <source>
        <dbReference type="Proteomes" id="UP000396835"/>
    </source>
</evidence>
<dbReference type="FunFam" id="2.60.120.1440:FF:000001">
    <property type="entry name" value="Putative anti-sigma factor"/>
    <property type="match status" value="1"/>
</dbReference>
<dbReference type="EMBL" id="CAACYH010000004">
    <property type="protein sequence ID" value="VFB12901.1"/>
    <property type="molecule type" value="Genomic_DNA"/>
</dbReference>
<evidence type="ECO:0000259" key="2">
    <source>
        <dbReference type="Pfam" id="PF16344"/>
    </source>
</evidence>
<dbReference type="AlphaFoldDB" id="A0A449I0E5"/>
<dbReference type="Pfam" id="PF04773">
    <property type="entry name" value="FecR"/>
    <property type="match status" value="1"/>
</dbReference>
<dbReference type="Gene3D" id="2.60.120.1440">
    <property type="match status" value="1"/>
</dbReference>
<dbReference type="Proteomes" id="UP000396835">
    <property type="component" value="Unassembled WGS sequence"/>
</dbReference>
<evidence type="ECO:0000313" key="3">
    <source>
        <dbReference type="EMBL" id="VFB12901.1"/>
    </source>
</evidence>
<dbReference type="Pfam" id="PF16344">
    <property type="entry name" value="FecR_C"/>
    <property type="match status" value="1"/>
</dbReference>
<dbReference type="Gene3D" id="3.55.50.30">
    <property type="match status" value="1"/>
</dbReference>
<feature type="domain" description="FecR protein" evidence="1">
    <location>
        <begin position="101"/>
        <end position="196"/>
    </location>
</feature>
<evidence type="ECO:0000259" key="1">
    <source>
        <dbReference type="Pfam" id="PF04773"/>
    </source>
</evidence>
<protein>
    <submittedName>
        <fullName evidence="3">Anti-sigma factor</fullName>
    </submittedName>
</protein>